<sequence length="177" mass="19859">MKLKVIFVMLFSSLLLVACSNSENSDNTLEREQAANIKKLVHGYSSGKLEAKSASITPQKLTIVNSKGKEKIYELTGEKFFASIAPYVNQTHPCTYHSLTGCQGEMAKEEFTVYIKDRNGNVVVDKKMTSQDNGFIDLWVPRNENYSITITHKGKRVESQFSTFSDDPTCLTNMQLS</sequence>
<gene>
    <name evidence="2" type="ORF">GCM10009001_07610</name>
</gene>
<name>A0ABP3QMV5_9BACI</name>
<keyword evidence="3" id="KW-1185">Reference proteome</keyword>
<feature type="chain" id="PRO_5045828525" description="Lipoprotein" evidence="1">
    <location>
        <begin position="18"/>
        <end position="177"/>
    </location>
</feature>
<dbReference type="RefSeq" id="WP_343810435.1">
    <property type="nucleotide sequence ID" value="NZ_BAAADS010000003.1"/>
</dbReference>
<organism evidence="2 3">
    <name type="scientific">Virgibacillus siamensis</name>
    <dbReference type="NCBI Taxonomy" id="480071"/>
    <lineage>
        <taxon>Bacteria</taxon>
        <taxon>Bacillati</taxon>
        <taxon>Bacillota</taxon>
        <taxon>Bacilli</taxon>
        <taxon>Bacillales</taxon>
        <taxon>Bacillaceae</taxon>
        <taxon>Virgibacillus</taxon>
    </lineage>
</organism>
<evidence type="ECO:0000313" key="2">
    <source>
        <dbReference type="EMBL" id="GAA0593889.1"/>
    </source>
</evidence>
<dbReference type="Gene3D" id="2.60.40.3700">
    <property type="match status" value="1"/>
</dbReference>
<dbReference type="NCBIfam" id="NF038094">
    <property type="entry name" value="CueP_fam"/>
    <property type="match status" value="1"/>
</dbReference>
<dbReference type="Pfam" id="PF21172">
    <property type="entry name" value="CueP"/>
    <property type="match status" value="1"/>
</dbReference>
<feature type="signal peptide" evidence="1">
    <location>
        <begin position="1"/>
        <end position="17"/>
    </location>
</feature>
<dbReference type="EMBL" id="BAAADS010000003">
    <property type="protein sequence ID" value="GAA0593889.1"/>
    <property type="molecule type" value="Genomic_DNA"/>
</dbReference>
<evidence type="ECO:0000256" key="1">
    <source>
        <dbReference type="SAM" id="SignalP"/>
    </source>
</evidence>
<proteinExistence type="predicted"/>
<dbReference type="PROSITE" id="PS51257">
    <property type="entry name" value="PROKAR_LIPOPROTEIN"/>
    <property type="match status" value="1"/>
</dbReference>
<evidence type="ECO:0008006" key="4">
    <source>
        <dbReference type="Google" id="ProtNLM"/>
    </source>
</evidence>
<evidence type="ECO:0000313" key="3">
    <source>
        <dbReference type="Proteomes" id="UP001500866"/>
    </source>
</evidence>
<reference evidence="3" key="1">
    <citation type="journal article" date="2019" name="Int. J. Syst. Evol. Microbiol.">
        <title>The Global Catalogue of Microorganisms (GCM) 10K type strain sequencing project: providing services to taxonomists for standard genome sequencing and annotation.</title>
        <authorList>
            <consortium name="The Broad Institute Genomics Platform"/>
            <consortium name="The Broad Institute Genome Sequencing Center for Infectious Disease"/>
            <person name="Wu L."/>
            <person name="Ma J."/>
        </authorList>
    </citation>
    <scope>NUCLEOTIDE SEQUENCE [LARGE SCALE GENOMIC DNA]</scope>
    <source>
        <strain evidence="3">JCM 15395</strain>
    </source>
</reference>
<dbReference type="Proteomes" id="UP001500866">
    <property type="component" value="Unassembled WGS sequence"/>
</dbReference>
<dbReference type="InterPro" id="IPR047808">
    <property type="entry name" value="CueP-like"/>
</dbReference>
<comment type="caution">
    <text evidence="2">The sequence shown here is derived from an EMBL/GenBank/DDBJ whole genome shotgun (WGS) entry which is preliminary data.</text>
</comment>
<keyword evidence="1" id="KW-0732">Signal</keyword>
<protein>
    <recommendedName>
        <fullName evidence="4">Lipoprotein</fullName>
    </recommendedName>
</protein>
<accession>A0ABP3QMV5</accession>